<name>A0ABU7RGE8_9BACT</name>
<dbReference type="InterPro" id="IPR034660">
    <property type="entry name" value="DinB/YfiT-like"/>
</dbReference>
<feature type="domain" description="DinB-like" evidence="1">
    <location>
        <begin position="33"/>
        <end position="162"/>
    </location>
</feature>
<accession>A0ABU7RGE8</accession>
<evidence type="ECO:0000259" key="1">
    <source>
        <dbReference type="Pfam" id="PF12867"/>
    </source>
</evidence>
<comment type="caution">
    <text evidence="2">The sequence shown here is derived from an EMBL/GenBank/DDBJ whole genome shotgun (WGS) entry which is preliminary data.</text>
</comment>
<dbReference type="InterPro" id="IPR024775">
    <property type="entry name" value="DinB-like"/>
</dbReference>
<dbReference type="Proteomes" id="UP001357452">
    <property type="component" value="Unassembled WGS sequence"/>
</dbReference>
<dbReference type="EMBL" id="JAZGLY010000003">
    <property type="protein sequence ID" value="MEE6186842.1"/>
    <property type="molecule type" value="Genomic_DNA"/>
</dbReference>
<proteinExistence type="predicted"/>
<reference evidence="2 3" key="1">
    <citation type="submission" date="2024-01" db="EMBL/GenBank/DDBJ databases">
        <title>Niabella digestum sp. nov., isolated from waste digestion system.</title>
        <authorList>
            <person name="Zhang L."/>
        </authorList>
    </citation>
    <scope>NUCLEOTIDE SEQUENCE [LARGE SCALE GENOMIC DNA]</scope>
    <source>
        <strain evidence="2 3">A18</strain>
    </source>
</reference>
<dbReference type="RefSeq" id="WP_330974252.1">
    <property type="nucleotide sequence ID" value="NZ_JAZGLY010000003.1"/>
</dbReference>
<gene>
    <name evidence="2" type="ORF">V2H41_06100</name>
</gene>
<sequence length="174" mass="20362">MRIDPSQYPSYFQRYIELVEGIDLHSLLPQSFDELKVALLQIPVSKADYAYASGKWTVKQVLQHCIDTERIFAYRALCISRDEQQHLPGFDQDYYIQHANLQNKSLEFLKEEMLIARQSTLMLFQHFTDTELSKKGIASEHPITVLALGYIIAAHWMHHQRELTEKYGIIFTRS</sequence>
<evidence type="ECO:0000313" key="3">
    <source>
        <dbReference type="Proteomes" id="UP001357452"/>
    </source>
</evidence>
<dbReference type="SUPFAM" id="SSF109854">
    <property type="entry name" value="DinB/YfiT-like putative metalloenzymes"/>
    <property type="match status" value="1"/>
</dbReference>
<organism evidence="2 3">
    <name type="scientific">Niabella digestorum</name>
    <dbReference type="NCBI Taxonomy" id="3117701"/>
    <lineage>
        <taxon>Bacteria</taxon>
        <taxon>Pseudomonadati</taxon>
        <taxon>Bacteroidota</taxon>
        <taxon>Chitinophagia</taxon>
        <taxon>Chitinophagales</taxon>
        <taxon>Chitinophagaceae</taxon>
        <taxon>Niabella</taxon>
    </lineage>
</organism>
<protein>
    <submittedName>
        <fullName evidence="2">DinB family protein</fullName>
    </submittedName>
</protein>
<dbReference type="Gene3D" id="1.20.120.450">
    <property type="entry name" value="dinb family like domain"/>
    <property type="match status" value="1"/>
</dbReference>
<evidence type="ECO:0000313" key="2">
    <source>
        <dbReference type="EMBL" id="MEE6186842.1"/>
    </source>
</evidence>
<dbReference type="Pfam" id="PF12867">
    <property type="entry name" value="DinB_2"/>
    <property type="match status" value="1"/>
</dbReference>
<keyword evidence="3" id="KW-1185">Reference proteome</keyword>